<dbReference type="EMBL" id="JAGINW010000001">
    <property type="protein sequence ID" value="MBP2322665.1"/>
    <property type="molecule type" value="Genomic_DNA"/>
</dbReference>
<comment type="caution">
    <text evidence="3">The sequence shown here is derived from an EMBL/GenBank/DDBJ whole genome shotgun (WGS) entry which is preliminary data.</text>
</comment>
<dbReference type="Gene3D" id="3.90.1570.30">
    <property type="match status" value="1"/>
</dbReference>
<organism evidence="3 4">
    <name type="scientific">Kibdelosporangium banguiense</name>
    <dbReference type="NCBI Taxonomy" id="1365924"/>
    <lineage>
        <taxon>Bacteria</taxon>
        <taxon>Bacillati</taxon>
        <taxon>Actinomycetota</taxon>
        <taxon>Actinomycetes</taxon>
        <taxon>Pseudonocardiales</taxon>
        <taxon>Pseudonocardiaceae</taxon>
        <taxon>Kibdelosporangium</taxon>
    </lineage>
</organism>
<feature type="domain" description="RAMA" evidence="2">
    <location>
        <begin position="257"/>
        <end position="369"/>
    </location>
</feature>
<evidence type="ECO:0000256" key="1">
    <source>
        <dbReference type="SAM" id="MobiDB-lite"/>
    </source>
</evidence>
<evidence type="ECO:0000313" key="4">
    <source>
        <dbReference type="Proteomes" id="UP001519332"/>
    </source>
</evidence>
<gene>
    <name evidence="3" type="ORF">JOF56_003050</name>
</gene>
<proteinExistence type="predicted"/>
<sequence length="373" mass="41724">MALYDTIKDCVERLDRYTRQGQRIGEQNTKASLIEPVIKALGWDVLDPDEVHREYRRRSADNPVDYALLIMRTPRLFIEAKGLGENLDDPRWANQTISYAAVAGVEWVVLTDGSEWRIYNAHAPVPIEQKLFRSVRLADDIDQAAEVLALLGRDDLRDNRIQELWKSYFVDRQVHGALTTLFGGQEPPRELVSMILKQAPDLNRADIRASLMRARASFDFPVTVPLAGTRLTTSTPSSAPPVDLHQPDRPPVPASSATSGRRVTVSAAERALTLRDLINAGMLSTRRPLTAEWRHQTRQAELLPDGSVRVKGTTYTSLSAAGEAVKIDIADSDLKDTTRATDGWDFWKAPDPTSGRPVRLKELRRRLAQSSVT</sequence>
<keyword evidence="4" id="KW-1185">Reference proteome</keyword>
<dbReference type="Pfam" id="PF18755">
    <property type="entry name" value="RAMA"/>
    <property type="match status" value="1"/>
</dbReference>
<evidence type="ECO:0000313" key="3">
    <source>
        <dbReference type="EMBL" id="MBP2322665.1"/>
    </source>
</evidence>
<dbReference type="Proteomes" id="UP001519332">
    <property type="component" value="Unassembled WGS sequence"/>
</dbReference>
<name>A0ABS4TE17_9PSEU</name>
<dbReference type="RefSeq" id="WP_209638278.1">
    <property type="nucleotide sequence ID" value="NZ_JAGINW010000001.1"/>
</dbReference>
<protein>
    <recommendedName>
        <fullName evidence="2">RAMA domain-containing protein</fullName>
    </recommendedName>
</protein>
<accession>A0ABS4TE17</accession>
<dbReference type="InterPro" id="IPR040843">
    <property type="entry name" value="RAMA"/>
</dbReference>
<evidence type="ECO:0000259" key="2">
    <source>
        <dbReference type="Pfam" id="PF18755"/>
    </source>
</evidence>
<reference evidence="3 4" key="1">
    <citation type="submission" date="2021-03" db="EMBL/GenBank/DDBJ databases">
        <title>Sequencing the genomes of 1000 actinobacteria strains.</title>
        <authorList>
            <person name="Klenk H.-P."/>
        </authorList>
    </citation>
    <scope>NUCLEOTIDE SEQUENCE [LARGE SCALE GENOMIC DNA]</scope>
    <source>
        <strain evidence="3 4">DSM 46670</strain>
    </source>
</reference>
<feature type="region of interest" description="Disordered" evidence="1">
    <location>
        <begin position="231"/>
        <end position="264"/>
    </location>
</feature>